<dbReference type="Proteomes" id="UP000621799">
    <property type="component" value="Unassembled WGS sequence"/>
</dbReference>
<evidence type="ECO:0000313" key="2">
    <source>
        <dbReference type="EMBL" id="MBE9041261.1"/>
    </source>
</evidence>
<accession>A0A928ZA01</accession>
<dbReference type="Pfam" id="PF14345">
    <property type="entry name" value="GDYXXLXY"/>
    <property type="match status" value="1"/>
</dbReference>
<organism evidence="2 3">
    <name type="scientific">Zarconia navalis LEGE 11467</name>
    <dbReference type="NCBI Taxonomy" id="1828826"/>
    <lineage>
        <taxon>Bacteria</taxon>
        <taxon>Bacillati</taxon>
        <taxon>Cyanobacteriota</taxon>
        <taxon>Cyanophyceae</taxon>
        <taxon>Oscillatoriophycideae</taxon>
        <taxon>Oscillatoriales</taxon>
        <taxon>Oscillatoriales incertae sedis</taxon>
        <taxon>Zarconia</taxon>
        <taxon>Zarconia navalis</taxon>
    </lineage>
</organism>
<evidence type="ECO:0000313" key="3">
    <source>
        <dbReference type="Proteomes" id="UP000621799"/>
    </source>
</evidence>
<reference evidence="2" key="1">
    <citation type="submission" date="2020-10" db="EMBL/GenBank/DDBJ databases">
        <authorList>
            <person name="Castelo-Branco R."/>
            <person name="Eusebio N."/>
            <person name="Adriana R."/>
            <person name="Vieira A."/>
            <person name="Brugerolle De Fraissinette N."/>
            <person name="Rezende De Castro R."/>
            <person name="Schneider M.P."/>
            <person name="Vasconcelos V."/>
            <person name="Leao P.N."/>
        </authorList>
    </citation>
    <scope>NUCLEOTIDE SEQUENCE</scope>
    <source>
        <strain evidence="2">LEGE 11467</strain>
    </source>
</reference>
<dbReference type="RefSeq" id="WP_264321479.1">
    <property type="nucleotide sequence ID" value="NZ_JADEXN010000171.1"/>
</dbReference>
<feature type="region of interest" description="Disordered" evidence="1">
    <location>
        <begin position="1"/>
        <end position="21"/>
    </location>
</feature>
<dbReference type="AlphaFoldDB" id="A0A928ZA01"/>
<gene>
    <name evidence="2" type="ORF">IQ235_10765</name>
</gene>
<comment type="caution">
    <text evidence="2">The sequence shown here is derived from an EMBL/GenBank/DDBJ whole genome shotgun (WGS) entry which is preliminary data.</text>
</comment>
<proteinExistence type="predicted"/>
<evidence type="ECO:0000256" key="1">
    <source>
        <dbReference type="SAM" id="MobiDB-lite"/>
    </source>
</evidence>
<protein>
    <submittedName>
        <fullName evidence="2">GDYXXLXY domain-containing protein</fullName>
    </submittedName>
</protein>
<name>A0A928ZA01_9CYAN</name>
<sequence length="214" mass="24614">MSNDLTSPAADSPSNSQPKKPLSSWRLWVPLLLQSVLAVSIPLQDAHTYMTGKSIVLQTSAGNSANPMGRDRRELNYEISHPENLRRLPGSKQFFDRHWGRRNFTFYVTLQSPIVRYADSPLPWQPVRIGDERPQHLARNQIALKGQVKGRRILYGLETYYMSEERHQQVNNEVIRVRNLRDRAGGSFVVEVKVDDRGHGVPVSLWVGDRHYRF</sequence>
<dbReference type="EMBL" id="JADEXN010000171">
    <property type="protein sequence ID" value="MBE9041261.1"/>
    <property type="molecule type" value="Genomic_DNA"/>
</dbReference>
<dbReference type="InterPro" id="IPR025833">
    <property type="entry name" value="GDYXXLXY"/>
</dbReference>
<keyword evidence="3" id="KW-1185">Reference proteome</keyword>